<dbReference type="PANTHER" id="PTHR43503:SF2">
    <property type="entry name" value="NEGATIVE REGULATOR OF SPORULATION MDS3-RELATED"/>
    <property type="match status" value="1"/>
</dbReference>
<dbReference type="GO" id="GO:0005829">
    <property type="term" value="C:cytosol"/>
    <property type="evidence" value="ECO:0007669"/>
    <property type="project" value="TreeGrafter"/>
</dbReference>
<gene>
    <name evidence="5" type="primary">PARPA_10034.1 scaffold 39144</name>
</gene>
<evidence type="ECO:0000256" key="1">
    <source>
        <dbReference type="ARBA" id="ARBA00022441"/>
    </source>
</evidence>
<dbReference type="AlphaFoldDB" id="A0A0B7NJW3"/>
<dbReference type="PROSITE" id="PS50097">
    <property type="entry name" value="BTB"/>
    <property type="match status" value="1"/>
</dbReference>
<keyword evidence="2" id="KW-0677">Repeat</keyword>
<evidence type="ECO:0000313" key="6">
    <source>
        <dbReference type="Proteomes" id="UP000054107"/>
    </source>
</evidence>
<keyword evidence="6" id="KW-1185">Reference proteome</keyword>
<dbReference type="STRING" id="35722.A0A0B7NJW3"/>
<feature type="region of interest" description="Disordered" evidence="3">
    <location>
        <begin position="675"/>
        <end position="705"/>
    </location>
</feature>
<name>A0A0B7NJW3_9FUNG</name>
<evidence type="ECO:0000256" key="3">
    <source>
        <dbReference type="SAM" id="MobiDB-lite"/>
    </source>
</evidence>
<evidence type="ECO:0000313" key="5">
    <source>
        <dbReference type="EMBL" id="CEP15794.1"/>
    </source>
</evidence>
<dbReference type="Pfam" id="PF00651">
    <property type="entry name" value="BTB"/>
    <property type="match status" value="1"/>
</dbReference>
<feature type="region of interest" description="Disordered" evidence="3">
    <location>
        <begin position="573"/>
        <end position="652"/>
    </location>
</feature>
<feature type="compositionally biased region" description="Polar residues" evidence="3">
    <location>
        <begin position="637"/>
        <end position="652"/>
    </location>
</feature>
<proteinExistence type="predicted"/>
<feature type="compositionally biased region" description="Low complexity" evidence="3">
    <location>
        <begin position="626"/>
        <end position="635"/>
    </location>
</feature>
<feature type="compositionally biased region" description="Polar residues" evidence="3">
    <location>
        <begin position="1"/>
        <end position="20"/>
    </location>
</feature>
<accession>A0A0B7NJW3</accession>
<organism evidence="5 6">
    <name type="scientific">Parasitella parasitica</name>
    <dbReference type="NCBI Taxonomy" id="35722"/>
    <lineage>
        <taxon>Eukaryota</taxon>
        <taxon>Fungi</taxon>
        <taxon>Fungi incertae sedis</taxon>
        <taxon>Mucoromycota</taxon>
        <taxon>Mucoromycotina</taxon>
        <taxon>Mucoromycetes</taxon>
        <taxon>Mucorales</taxon>
        <taxon>Mucorineae</taxon>
        <taxon>Mucoraceae</taxon>
        <taxon>Parasitella</taxon>
    </lineage>
</organism>
<dbReference type="EMBL" id="LN732614">
    <property type="protein sequence ID" value="CEP15794.1"/>
    <property type="molecule type" value="Genomic_DNA"/>
</dbReference>
<feature type="domain" description="BTB" evidence="4">
    <location>
        <begin position="394"/>
        <end position="463"/>
    </location>
</feature>
<dbReference type="Proteomes" id="UP000054107">
    <property type="component" value="Unassembled WGS sequence"/>
</dbReference>
<feature type="compositionally biased region" description="Polar residues" evidence="3">
    <location>
        <begin position="675"/>
        <end position="697"/>
    </location>
</feature>
<dbReference type="OrthoDB" id="10001928at2759"/>
<dbReference type="InterPro" id="IPR015915">
    <property type="entry name" value="Kelch-typ_b-propeller"/>
</dbReference>
<dbReference type="SUPFAM" id="SSF54695">
    <property type="entry name" value="POZ domain"/>
    <property type="match status" value="1"/>
</dbReference>
<dbReference type="GO" id="GO:0045454">
    <property type="term" value="P:cell redox homeostasis"/>
    <property type="evidence" value="ECO:0007669"/>
    <property type="project" value="TreeGrafter"/>
</dbReference>
<feature type="compositionally biased region" description="Low complexity" evidence="3">
    <location>
        <begin position="608"/>
        <end position="618"/>
    </location>
</feature>
<protein>
    <recommendedName>
        <fullName evidence="4">BTB domain-containing protein</fullName>
    </recommendedName>
</protein>
<dbReference type="SUPFAM" id="SSF117281">
    <property type="entry name" value="Kelch motif"/>
    <property type="match status" value="1"/>
</dbReference>
<dbReference type="GO" id="GO:0005739">
    <property type="term" value="C:mitochondrion"/>
    <property type="evidence" value="ECO:0007669"/>
    <property type="project" value="TreeGrafter"/>
</dbReference>
<reference evidence="5 6" key="1">
    <citation type="submission" date="2014-09" db="EMBL/GenBank/DDBJ databases">
        <authorList>
            <person name="Ellenberger Sabrina"/>
        </authorList>
    </citation>
    <scope>NUCLEOTIDE SEQUENCE [LARGE SCALE GENOMIC DNA]</scope>
    <source>
        <strain evidence="5 6">CBS 412.66</strain>
    </source>
</reference>
<dbReference type="PANTHER" id="PTHR43503">
    <property type="entry name" value="MCG48959-RELATED"/>
    <property type="match status" value="1"/>
</dbReference>
<dbReference type="InterPro" id="IPR000210">
    <property type="entry name" value="BTB/POZ_dom"/>
</dbReference>
<sequence length="705" mass="78714">MASGTQTQSIADLTTETKPTSGDIPPPLVGASTTVVGNKVYVFGGRLVSSRQMTNDLYTLDMDTLVWTLHAAPESDSPPPPRPRYFHSCNLFGRSLVVFGGMSYSIRRSSQNLCALDDVCLLDLDSMTWKYPDVQPSIYTPQARYAHLAVCAADKLVIMGGQDMSNLYINETSVFDLTTAEWIHGGSLVRQYGAYRAVAFCPSSVDTSAMATQPFWETHDTKDDYPLCVYSNYNFADVTRDLQSFAPFTSTPKFRDHSKDMSGACLPPGLRFPSGDLLGHHLILTGTYLTPSHRSFHIWALNLTNLVWVRIETGSILAQGSWNKGVLHQEKQQFLVFGDRTRDLLEDYNHRQVNFGHVAVVELEAFGIYSHPKETCAPVAQELGLSMLNEPSMSDMEFLTNDGRTIPANSSVIALRWKYFASMLGRRKQARKAYFKRLSFPESYAVTLAFLQYIYTDHLMTTQQHQPQILSRLLFLADAYALPRLAELATHALHQVLNINTASIVYEASALTGRTCLQVRALRVMINAKKMLHQHQLQQLQQQQQLRQQQQQQLYQHQPMEFSGEYHGSITMESPFAYPSHYTTSPPGSARQSHDEEQGGEGGRPYFPSSSLSPSSSSATMKRLTSSRSTTAAASPDSLTHPTSPKLSNTSNIIQKTAPLFAERQRKESSTALLPSMMSTGNPQQQQNVKLTPSFESRPNMGIRF</sequence>
<feature type="compositionally biased region" description="Polar residues" evidence="3">
    <location>
        <begin position="581"/>
        <end position="591"/>
    </location>
</feature>
<dbReference type="InterPro" id="IPR011333">
    <property type="entry name" value="SKP1/BTB/POZ_sf"/>
</dbReference>
<evidence type="ECO:0000256" key="2">
    <source>
        <dbReference type="ARBA" id="ARBA00022737"/>
    </source>
</evidence>
<evidence type="ECO:0000259" key="4">
    <source>
        <dbReference type="PROSITE" id="PS50097"/>
    </source>
</evidence>
<dbReference type="SMART" id="SM00225">
    <property type="entry name" value="BTB"/>
    <property type="match status" value="1"/>
</dbReference>
<keyword evidence="1" id="KW-0880">Kelch repeat</keyword>
<dbReference type="Gene3D" id="2.120.10.80">
    <property type="entry name" value="Kelch-type beta propeller"/>
    <property type="match status" value="1"/>
</dbReference>
<feature type="region of interest" description="Disordered" evidence="3">
    <location>
        <begin position="1"/>
        <end position="29"/>
    </location>
</feature>
<dbReference type="Gene3D" id="3.30.710.10">
    <property type="entry name" value="Potassium Channel Kv1.1, Chain A"/>
    <property type="match status" value="1"/>
</dbReference>
<dbReference type="Pfam" id="PF24681">
    <property type="entry name" value="Kelch_KLHDC2_KLHL20_DRC7"/>
    <property type="match status" value="1"/>
</dbReference>